<gene>
    <name evidence="4" type="ORF">DRW41_16935</name>
</gene>
<name>A0A3D8GNC1_9BACI</name>
<keyword evidence="1" id="KW-0749">Sporulation</keyword>
<organism evidence="4 5">
    <name type="scientific">Neobacillus piezotolerans</name>
    <dbReference type="NCBI Taxonomy" id="2259171"/>
    <lineage>
        <taxon>Bacteria</taxon>
        <taxon>Bacillati</taxon>
        <taxon>Bacillota</taxon>
        <taxon>Bacilli</taxon>
        <taxon>Bacillales</taxon>
        <taxon>Bacillaceae</taxon>
        <taxon>Neobacillus</taxon>
    </lineage>
</organism>
<dbReference type="EMBL" id="QNQT01000008">
    <property type="protein sequence ID" value="RDU35817.1"/>
    <property type="molecule type" value="Genomic_DNA"/>
</dbReference>
<proteinExistence type="inferred from homology"/>
<dbReference type="OrthoDB" id="2901397at2"/>
<keyword evidence="5" id="KW-1185">Reference proteome</keyword>
<evidence type="ECO:0000256" key="1">
    <source>
        <dbReference type="ARBA" id="ARBA00022969"/>
    </source>
</evidence>
<accession>A0A3D8GNC1</accession>
<comment type="subcellular location">
    <subcellularLocation>
        <location evidence="2">Spore coat</location>
    </subcellularLocation>
</comment>
<dbReference type="InterPro" id="IPR012851">
    <property type="entry name" value="Spore_coat_CotF-like"/>
</dbReference>
<evidence type="ECO:0000313" key="4">
    <source>
        <dbReference type="EMBL" id="RDU35817.1"/>
    </source>
</evidence>
<sequence>MMKDYLDPRNAEGMPNLADSAFAMDFLLSVKNGIRNYGFAIAEVANPELKRVLTKQLMQAIDLHGEISDLMMERKWLHPYNFKEQYPVDLKGAETAVQIGQMTLFHNDTDRGGMFATPNE</sequence>
<reference evidence="4 5" key="1">
    <citation type="submission" date="2018-07" db="EMBL/GenBank/DDBJ databases">
        <title>Bacillus sp. YLB-04 draft genome sequence.</title>
        <authorList>
            <person name="Yu L."/>
            <person name="Tang X."/>
        </authorList>
    </citation>
    <scope>NUCLEOTIDE SEQUENCE [LARGE SCALE GENOMIC DNA]</scope>
    <source>
        <strain evidence="4 5">YLB-04</strain>
    </source>
</reference>
<dbReference type="AlphaFoldDB" id="A0A3D8GNC1"/>
<keyword evidence="4" id="KW-0167">Capsid protein</keyword>
<evidence type="ECO:0000313" key="5">
    <source>
        <dbReference type="Proteomes" id="UP000257144"/>
    </source>
</evidence>
<comment type="similarity">
    <text evidence="3">Belongs to the CotF family.</text>
</comment>
<dbReference type="InterPro" id="IPR012347">
    <property type="entry name" value="Ferritin-like"/>
</dbReference>
<keyword evidence="4" id="KW-0946">Virion</keyword>
<dbReference type="PANTHER" id="PTHR39183:SF1">
    <property type="entry name" value="SPORE COAT PROTEIN F-LIKE PROTEIN YHCQ"/>
    <property type="match status" value="1"/>
</dbReference>
<dbReference type="GO" id="GO:0030435">
    <property type="term" value="P:sporulation resulting in formation of a cellular spore"/>
    <property type="evidence" value="ECO:0007669"/>
    <property type="project" value="UniProtKB-KW"/>
</dbReference>
<dbReference type="PANTHER" id="PTHR39183">
    <property type="entry name" value="SPORE COAT PROTEIN F-LIKE PROTEIN YHCQ"/>
    <property type="match status" value="1"/>
</dbReference>
<evidence type="ECO:0000256" key="3">
    <source>
        <dbReference type="ARBA" id="ARBA00024344"/>
    </source>
</evidence>
<dbReference type="Proteomes" id="UP000257144">
    <property type="component" value="Unassembled WGS sequence"/>
</dbReference>
<comment type="caution">
    <text evidence="4">The sequence shown here is derived from an EMBL/GenBank/DDBJ whole genome shotgun (WGS) entry which is preliminary data.</text>
</comment>
<protein>
    <submittedName>
        <fullName evidence="4">Spore coat protein</fullName>
    </submittedName>
</protein>
<evidence type="ECO:0000256" key="2">
    <source>
        <dbReference type="ARBA" id="ARBA00024325"/>
    </source>
</evidence>
<dbReference type="Pfam" id="PF07875">
    <property type="entry name" value="Coat_F"/>
    <property type="match status" value="1"/>
</dbReference>
<dbReference type="Gene3D" id="1.20.1260.10">
    <property type="match status" value="1"/>
</dbReference>